<comment type="caution">
    <text evidence="2">The sequence shown here is derived from an EMBL/GenBank/DDBJ whole genome shotgun (WGS) entry which is preliminary data.</text>
</comment>
<dbReference type="Proteomes" id="UP000239446">
    <property type="component" value="Unassembled WGS sequence"/>
</dbReference>
<dbReference type="EMBL" id="PTIU01000045">
    <property type="protein sequence ID" value="PPK51475.1"/>
    <property type="molecule type" value="Genomic_DNA"/>
</dbReference>
<dbReference type="Proteomes" id="UP000239648">
    <property type="component" value="Unassembled WGS sequence"/>
</dbReference>
<evidence type="ECO:0000313" key="2">
    <source>
        <dbReference type="EMBL" id="PPK51475.1"/>
    </source>
</evidence>
<proteinExistence type="predicted"/>
<dbReference type="AlphaFoldDB" id="A0A2S6G238"/>
<keyword evidence="4" id="KW-1185">Reference proteome</keyword>
<dbReference type="EMBL" id="PTIT01000044">
    <property type="protein sequence ID" value="PPK49883.1"/>
    <property type="molecule type" value="Genomic_DNA"/>
</dbReference>
<organism evidence="2 3">
    <name type="scientific">Marinobacter persicus</name>
    <dbReference type="NCBI Taxonomy" id="930118"/>
    <lineage>
        <taxon>Bacteria</taxon>
        <taxon>Pseudomonadati</taxon>
        <taxon>Pseudomonadota</taxon>
        <taxon>Gammaproteobacteria</taxon>
        <taxon>Pseudomonadales</taxon>
        <taxon>Marinobacteraceae</taxon>
        <taxon>Marinobacter</taxon>
    </lineage>
</organism>
<reference evidence="2 3" key="2">
    <citation type="submission" date="2018-02" db="EMBL/GenBank/DDBJ databases">
        <title>Subsurface microbial communities from deep shales in Ohio and West Virginia, USA.</title>
        <authorList>
            <person name="Wrighton K."/>
        </authorList>
    </citation>
    <scope>NUCLEOTIDE SEQUENCE [LARGE SCALE GENOMIC DNA]</scope>
    <source>
        <strain evidence="2 3">UTICA-S1B9</strain>
    </source>
</reference>
<name>A0A2S6G238_9GAMM</name>
<protein>
    <submittedName>
        <fullName evidence="2">Uncharacterized protein</fullName>
    </submittedName>
</protein>
<accession>A0A2S6G238</accession>
<evidence type="ECO:0000313" key="4">
    <source>
        <dbReference type="Proteomes" id="UP000239648"/>
    </source>
</evidence>
<reference evidence="1 4" key="1">
    <citation type="submission" date="2018-02" db="EMBL/GenBank/DDBJ databases">
        <title>Deep subsurface shale carbon reservoir microbial communities from Ohio and West Virginia, USA.</title>
        <authorList>
            <person name="Wrighton K."/>
        </authorList>
    </citation>
    <scope>NUCLEOTIDE SEQUENCE [LARGE SCALE GENOMIC DNA]</scope>
    <source>
        <strain evidence="1 4">UTICA-S1B6</strain>
    </source>
</reference>
<feature type="non-terminal residue" evidence="2">
    <location>
        <position position="31"/>
    </location>
</feature>
<evidence type="ECO:0000313" key="3">
    <source>
        <dbReference type="Proteomes" id="UP000239446"/>
    </source>
</evidence>
<sequence length="31" mass="3392">MRISFEGQATSVGCFSAVNCLKVLKKSVLQF</sequence>
<evidence type="ECO:0000313" key="1">
    <source>
        <dbReference type="EMBL" id="PPK49883.1"/>
    </source>
</evidence>
<gene>
    <name evidence="2" type="ORF">B0H24_10451</name>
    <name evidence="1" type="ORF">BY455_1441</name>
</gene>